<accession>A0A0L0BXI1</accession>
<dbReference type="OrthoDB" id="10263272at2759"/>
<dbReference type="GO" id="GO:1905786">
    <property type="term" value="P:positive regulation of anaphase-promoting complex-dependent catabolic process"/>
    <property type="evidence" value="ECO:0007669"/>
    <property type="project" value="TreeGrafter"/>
</dbReference>
<dbReference type="AlphaFoldDB" id="A0A0L0BXI1"/>
<comment type="caution">
    <text evidence="4">The sequence shown here is derived from an EMBL/GenBank/DDBJ whole genome shotgun (WGS) entry which is preliminary data.</text>
</comment>
<dbReference type="Proteomes" id="UP000037069">
    <property type="component" value="Unassembled WGS sequence"/>
</dbReference>
<name>A0A0L0BXI1_LUCCU</name>
<dbReference type="PANTHER" id="PTHR19918">
    <property type="entry name" value="CELL DIVISION CYCLE 20 CDC20 FIZZY -RELATED"/>
    <property type="match status" value="1"/>
</dbReference>
<evidence type="ECO:0000256" key="2">
    <source>
        <dbReference type="ARBA" id="ARBA00022737"/>
    </source>
</evidence>
<proteinExistence type="predicted"/>
<evidence type="ECO:0000313" key="4">
    <source>
        <dbReference type="EMBL" id="KNC24701.1"/>
    </source>
</evidence>
<sequence length="495" mass="56779">MCDSLKCEFTYRKTMISLKKKSNQFENEVNYKKIISSDKPMPISYGDRFIPRRFLLKNCEKNIKFASKKPTRDVLSLCTSQDYWRENTYLPTINLIMEITKDRVLQLMDPIVKSTGLIIKTCYRNNNENNWFLYDWPCKPRSKPSASLDTTFDLPDYDSSCDQNLVDWSIRGQIAVSFGHDVIIWQSKEDITMAFDIKCPRSLAYSPSGELLAIGCKSCEYPGKSFLLELWDVSCPQDFCVICGKVFSLKHIAVQCIEWTSTGKQIVCGTHYGSIYVLSVPDMNTVKKIRKHHLPITIIRFSPTMRYLASGDSEGNIVIYNWNMCSVYLYVRSRRKLNVVFDWHPWTGVDLAISEDVPASIVLLHVPTKKIVAYYQQNGSKIAINYISFSKLTGELLVSTSSQDGNACNDYKVLVMSSLDRIVDILKIPDGGARFLMWSPDGTKVATTGNDETLTLWNFYSAKKNKYFKKLNGQKDNSSMESKFGNQFKKWCYLK</sequence>
<reference evidence="4 5" key="1">
    <citation type="journal article" date="2015" name="Nat. Commun.">
        <title>Lucilia cuprina genome unlocks parasitic fly biology to underpin future interventions.</title>
        <authorList>
            <person name="Anstead C.A."/>
            <person name="Korhonen P.K."/>
            <person name="Young N.D."/>
            <person name="Hall R.S."/>
            <person name="Jex A.R."/>
            <person name="Murali S.C."/>
            <person name="Hughes D.S."/>
            <person name="Lee S.F."/>
            <person name="Perry T."/>
            <person name="Stroehlein A.J."/>
            <person name="Ansell B.R."/>
            <person name="Breugelmans B."/>
            <person name="Hofmann A."/>
            <person name="Qu J."/>
            <person name="Dugan S."/>
            <person name="Lee S.L."/>
            <person name="Chao H."/>
            <person name="Dinh H."/>
            <person name="Han Y."/>
            <person name="Doddapaneni H.V."/>
            <person name="Worley K.C."/>
            <person name="Muzny D.M."/>
            <person name="Ioannidis P."/>
            <person name="Waterhouse R.M."/>
            <person name="Zdobnov E.M."/>
            <person name="James P.J."/>
            <person name="Bagnall N.H."/>
            <person name="Kotze A.C."/>
            <person name="Gibbs R.A."/>
            <person name="Richards S."/>
            <person name="Batterham P."/>
            <person name="Gasser R.B."/>
        </authorList>
    </citation>
    <scope>NUCLEOTIDE SEQUENCE [LARGE SCALE GENOMIC DNA]</scope>
    <source>
        <strain evidence="4 5">LS</strain>
        <tissue evidence="4">Full body</tissue>
    </source>
</reference>
<dbReference type="SUPFAM" id="SSF50978">
    <property type="entry name" value="WD40 repeat-like"/>
    <property type="match status" value="1"/>
</dbReference>
<dbReference type="GO" id="GO:1990757">
    <property type="term" value="F:ubiquitin ligase activator activity"/>
    <property type="evidence" value="ECO:0007669"/>
    <property type="project" value="TreeGrafter"/>
</dbReference>
<dbReference type="InterPro" id="IPR015943">
    <property type="entry name" value="WD40/YVTN_repeat-like_dom_sf"/>
</dbReference>
<organism evidence="4 5">
    <name type="scientific">Lucilia cuprina</name>
    <name type="common">Green bottle fly</name>
    <name type="synonym">Australian sheep blowfly</name>
    <dbReference type="NCBI Taxonomy" id="7375"/>
    <lineage>
        <taxon>Eukaryota</taxon>
        <taxon>Metazoa</taxon>
        <taxon>Ecdysozoa</taxon>
        <taxon>Arthropoda</taxon>
        <taxon>Hexapoda</taxon>
        <taxon>Insecta</taxon>
        <taxon>Pterygota</taxon>
        <taxon>Neoptera</taxon>
        <taxon>Endopterygota</taxon>
        <taxon>Diptera</taxon>
        <taxon>Brachycera</taxon>
        <taxon>Muscomorpha</taxon>
        <taxon>Oestroidea</taxon>
        <taxon>Calliphoridae</taxon>
        <taxon>Luciliinae</taxon>
        <taxon>Lucilia</taxon>
    </lineage>
</organism>
<keyword evidence="5" id="KW-1185">Reference proteome</keyword>
<keyword evidence="2" id="KW-0677">Repeat</keyword>
<dbReference type="Gene3D" id="2.130.10.10">
    <property type="entry name" value="YVTN repeat-like/Quinoprotein amine dehydrogenase"/>
    <property type="match status" value="1"/>
</dbReference>
<dbReference type="Pfam" id="PF00400">
    <property type="entry name" value="WD40"/>
    <property type="match status" value="2"/>
</dbReference>
<evidence type="ECO:0000313" key="5">
    <source>
        <dbReference type="Proteomes" id="UP000037069"/>
    </source>
</evidence>
<dbReference type="EMBL" id="JRES01001184">
    <property type="protein sequence ID" value="KNC24701.1"/>
    <property type="molecule type" value="Genomic_DNA"/>
</dbReference>
<dbReference type="InterPro" id="IPR036322">
    <property type="entry name" value="WD40_repeat_dom_sf"/>
</dbReference>
<dbReference type="GO" id="GO:0010997">
    <property type="term" value="F:anaphase-promoting complex binding"/>
    <property type="evidence" value="ECO:0007669"/>
    <property type="project" value="InterPro"/>
</dbReference>
<gene>
    <name evidence="4" type="ORF">FF38_10970</name>
</gene>
<dbReference type="PROSITE" id="PS50082">
    <property type="entry name" value="WD_REPEATS_2"/>
    <property type="match status" value="1"/>
</dbReference>
<dbReference type="InterPro" id="IPR033010">
    <property type="entry name" value="Cdc20/Fizzy"/>
</dbReference>
<evidence type="ECO:0000256" key="1">
    <source>
        <dbReference type="ARBA" id="ARBA00022574"/>
    </source>
</evidence>
<evidence type="ECO:0000256" key="3">
    <source>
        <dbReference type="PROSITE-ProRule" id="PRU00221"/>
    </source>
</evidence>
<dbReference type="PANTHER" id="PTHR19918:SF52">
    <property type="entry name" value="PROTEIN CORTEX"/>
    <property type="match status" value="1"/>
</dbReference>
<dbReference type="STRING" id="7375.A0A0L0BXI1"/>
<protein>
    <submittedName>
        <fullName evidence="4">Protein cortex</fullName>
    </submittedName>
</protein>
<dbReference type="OMA" id="NEMPELC"/>
<dbReference type="GO" id="GO:0031145">
    <property type="term" value="P:anaphase-promoting complex-dependent catabolic process"/>
    <property type="evidence" value="ECO:0007669"/>
    <property type="project" value="TreeGrafter"/>
</dbReference>
<feature type="repeat" description="WD" evidence="3">
    <location>
        <begin position="436"/>
        <end position="467"/>
    </location>
</feature>
<dbReference type="SMART" id="SM00320">
    <property type="entry name" value="WD40"/>
    <property type="match status" value="4"/>
</dbReference>
<keyword evidence="1 3" id="KW-0853">WD repeat</keyword>
<dbReference type="GO" id="GO:0005680">
    <property type="term" value="C:anaphase-promoting complex"/>
    <property type="evidence" value="ECO:0007669"/>
    <property type="project" value="TreeGrafter"/>
</dbReference>
<dbReference type="InterPro" id="IPR001680">
    <property type="entry name" value="WD40_rpt"/>
</dbReference>